<accession>A0AB34IFD7</accession>
<reference evidence="3 4" key="1">
    <citation type="journal article" date="2024" name="Science">
        <title>Giant polyketide synthase enzymes in the biosynthesis of giant marine polyether toxins.</title>
        <authorList>
            <person name="Fallon T.R."/>
            <person name="Shende V.V."/>
            <person name="Wierzbicki I.H."/>
            <person name="Pendleton A.L."/>
            <person name="Watervoot N.F."/>
            <person name="Auber R.P."/>
            <person name="Gonzalez D.J."/>
            <person name="Wisecaver J.H."/>
            <person name="Moore B.S."/>
        </authorList>
    </citation>
    <scope>NUCLEOTIDE SEQUENCE [LARGE SCALE GENOMIC DNA]</scope>
    <source>
        <strain evidence="3 4">12B1</strain>
    </source>
</reference>
<keyword evidence="2" id="KW-1133">Transmembrane helix</keyword>
<feature type="compositionally biased region" description="Low complexity" evidence="1">
    <location>
        <begin position="27"/>
        <end position="37"/>
    </location>
</feature>
<feature type="region of interest" description="Disordered" evidence="1">
    <location>
        <begin position="14"/>
        <end position="37"/>
    </location>
</feature>
<evidence type="ECO:0000313" key="3">
    <source>
        <dbReference type="EMBL" id="KAL1496279.1"/>
    </source>
</evidence>
<dbReference type="EMBL" id="JBGBPQ010000029">
    <property type="protein sequence ID" value="KAL1496279.1"/>
    <property type="molecule type" value="Genomic_DNA"/>
</dbReference>
<sequence>MGLLDCLASFLAGPLPPPPRHPPATPAAPATPSTPPLCSTASAWRAHLALADARAAAPLDSPPDEPKPAPCRKLSYSAPRRRRCVEIVLCNQYLASTWDNARNLVLCNLCFSYLTLFTVMSQLASENAANIKVMYDLFNISIAFPVNAAHLFQLYARRGEAPHIFYSLVCMLLASIYLFSFIVDITTLLELGDWPEELAPRNSEWLSAFALHDGLATWTWSSTGYLFHQLHREGQVPML</sequence>
<feature type="transmembrane region" description="Helical" evidence="2">
    <location>
        <begin position="163"/>
        <end position="185"/>
    </location>
</feature>
<proteinExistence type="predicted"/>
<comment type="caution">
    <text evidence="3">The sequence shown here is derived from an EMBL/GenBank/DDBJ whole genome shotgun (WGS) entry which is preliminary data.</text>
</comment>
<keyword evidence="2" id="KW-0472">Membrane</keyword>
<evidence type="ECO:0000256" key="1">
    <source>
        <dbReference type="SAM" id="MobiDB-lite"/>
    </source>
</evidence>
<dbReference type="AlphaFoldDB" id="A0AB34IFD7"/>
<dbReference type="Proteomes" id="UP001515480">
    <property type="component" value="Unassembled WGS sequence"/>
</dbReference>
<gene>
    <name evidence="3" type="ORF">AB1Y20_016242</name>
</gene>
<organism evidence="3 4">
    <name type="scientific">Prymnesium parvum</name>
    <name type="common">Toxic golden alga</name>
    <dbReference type="NCBI Taxonomy" id="97485"/>
    <lineage>
        <taxon>Eukaryota</taxon>
        <taxon>Haptista</taxon>
        <taxon>Haptophyta</taxon>
        <taxon>Prymnesiophyceae</taxon>
        <taxon>Prymnesiales</taxon>
        <taxon>Prymnesiaceae</taxon>
        <taxon>Prymnesium</taxon>
    </lineage>
</organism>
<name>A0AB34IFD7_PRYPA</name>
<feature type="compositionally biased region" description="Pro residues" evidence="1">
    <location>
        <begin position="14"/>
        <end position="26"/>
    </location>
</feature>
<evidence type="ECO:0000256" key="2">
    <source>
        <dbReference type="SAM" id="Phobius"/>
    </source>
</evidence>
<evidence type="ECO:0000313" key="4">
    <source>
        <dbReference type="Proteomes" id="UP001515480"/>
    </source>
</evidence>
<protein>
    <submittedName>
        <fullName evidence="3">Uncharacterized protein</fullName>
    </submittedName>
</protein>
<keyword evidence="2" id="KW-0812">Transmembrane</keyword>
<keyword evidence="4" id="KW-1185">Reference proteome</keyword>